<dbReference type="Proteomes" id="UP000767291">
    <property type="component" value="Unassembled WGS sequence"/>
</dbReference>
<dbReference type="Gene3D" id="1.25.40.10">
    <property type="entry name" value="Tetratricopeptide repeat domain"/>
    <property type="match status" value="1"/>
</dbReference>
<dbReference type="Gene3D" id="3.90.550.10">
    <property type="entry name" value="Spore Coat Polysaccharide Biosynthesis Protein SpsA, Chain A"/>
    <property type="match status" value="1"/>
</dbReference>
<evidence type="ECO:0000313" key="3">
    <source>
        <dbReference type="Proteomes" id="UP000767291"/>
    </source>
</evidence>
<dbReference type="Pfam" id="PF00535">
    <property type="entry name" value="Glycos_transf_2"/>
    <property type="match status" value="1"/>
</dbReference>
<organism evidence="2 3">
    <name type="scientific">Metaclostridioides mangenotii</name>
    <dbReference type="NCBI Taxonomy" id="1540"/>
    <lineage>
        <taxon>Bacteria</taxon>
        <taxon>Bacillati</taxon>
        <taxon>Bacillota</taxon>
        <taxon>Clostridia</taxon>
        <taxon>Peptostreptococcales</taxon>
        <taxon>Peptostreptococcaceae</taxon>
        <taxon>Metaclostridioides</taxon>
    </lineage>
</organism>
<comment type="caution">
    <text evidence="2">The sequence shown here is derived from an EMBL/GenBank/DDBJ whole genome shotgun (WGS) entry which is preliminary data.</text>
</comment>
<reference evidence="2 3" key="1">
    <citation type="submission" date="2021-03" db="EMBL/GenBank/DDBJ databases">
        <title>Genomic Encyclopedia of Type Strains, Phase IV (KMG-IV): sequencing the most valuable type-strain genomes for metagenomic binning, comparative biology and taxonomic classification.</title>
        <authorList>
            <person name="Goeker M."/>
        </authorList>
    </citation>
    <scope>NUCLEOTIDE SEQUENCE [LARGE SCALE GENOMIC DNA]</scope>
    <source>
        <strain evidence="2 3">DSM 1289</strain>
    </source>
</reference>
<dbReference type="InterPro" id="IPR001173">
    <property type="entry name" value="Glyco_trans_2-like"/>
</dbReference>
<evidence type="ECO:0000259" key="1">
    <source>
        <dbReference type="Pfam" id="PF00535"/>
    </source>
</evidence>
<accession>A0ABS4EAJ3</accession>
<keyword evidence="3" id="KW-1185">Reference proteome</keyword>
<dbReference type="PANTHER" id="PTHR43630">
    <property type="entry name" value="POLY-BETA-1,6-N-ACETYL-D-GLUCOSAMINE SYNTHASE"/>
    <property type="match status" value="1"/>
</dbReference>
<gene>
    <name evidence="2" type="ORF">J2Z43_001326</name>
</gene>
<proteinExistence type="predicted"/>
<dbReference type="CDD" id="cd02511">
    <property type="entry name" value="Beta4Glucosyltransferase"/>
    <property type="match status" value="1"/>
</dbReference>
<dbReference type="SUPFAM" id="SSF53448">
    <property type="entry name" value="Nucleotide-diphospho-sugar transferases"/>
    <property type="match status" value="1"/>
</dbReference>
<dbReference type="SUPFAM" id="SSF81901">
    <property type="entry name" value="HCP-like"/>
    <property type="match status" value="1"/>
</dbReference>
<sequence length="360" mass="42391">MIDISLCMIVKDEEDVIGRCLDSVKDIVDEIIIVDTGSTDKTKDIVGKYTDKVYEFKWIEDFAAARNFSFSKASKSYIMWLDADDVILQKDKVGLLKLKKSLSSTIDMVMMKYNVAFDADGKPTHSYFRERIFKRKNNYRWVGEIHEVIVPSGNIIHSEVAITHKKEGHKDPKRNIRIFEKMIKDGKKLGPREQFYYSRELYYNYRYEEAIKGFEDFLDSGEGWIEDCISACKDMSTCYYLIKEDKKALYSLFRSFEFDEPRAEICCDVAKHLFDRAQYKQSIYWYKVALNKDINDVKQGFKLNDCYDFIPSIQLSVCYDRLGDVEKAIFYHEKSKKLKPNNEAVLYNENYYNSLKNKKK</sequence>
<dbReference type="InterPro" id="IPR029044">
    <property type="entry name" value="Nucleotide-diphossugar_trans"/>
</dbReference>
<protein>
    <submittedName>
        <fullName evidence="2">Glycosyltransferase involved in cell wall biosynthesis</fullName>
    </submittedName>
</protein>
<feature type="domain" description="Glycosyltransferase 2-like" evidence="1">
    <location>
        <begin position="5"/>
        <end position="146"/>
    </location>
</feature>
<dbReference type="PANTHER" id="PTHR43630:SF2">
    <property type="entry name" value="GLYCOSYLTRANSFERASE"/>
    <property type="match status" value="1"/>
</dbReference>
<name>A0ABS4EAJ3_9FIRM</name>
<evidence type="ECO:0000313" key="2">
    <source>
        <dbReference type="EMBL" id="MBP1854933.1"/>
    </source>
</evidence>
<dbReference type="RefSeq" id="WP_209456438.1">
    <property type="nucleotide sequence ID" value="NZ_BAAACS010000002.1"/>
</dbReference>
<dbReference type="EMBL" id="JAGGJX010000002">
    <property type="protein sequence ID" value="MBP1854933.1"/>
    <property type="molecule type" value="Genomic_DNA"/>
</dbReference>
<dbReference type="InterPro" id="IPR011990">
    <property type="entry name" value="TPR-like_helical_dom_sf"/>
</dbReference>